<reference evidence="1" key="1">
    <citation type="submission" date="2014-09" db="EMBL/GenBank/DDBJ databases">
        <authorList>
            <person name="Magalhaes I.L.F."/>
            <person name="Oliveira U."/>
            <person name="Santos F.R."/>
            <person name="Vidigal T.H.D.A."/>
            <person name="Brescovit A.D."/>
            <person name="Santos A.J."/>
        </authorList>
    </citation>
    <scope>NUCLEOTIDE SEQUENCE</scope>
    <source>
        <tissue evidence="1">Shoot tissue taken approximately 20 cm above the soil surface</tissue>
    </source>
</reference>
<dbReference type="AlphaFoldDB" id="A0A0A9NPV2"/>
<organism evidence="1">
    <name type="scientific">Arundo donax</name>
    <name type="common">Giant reed</name>
    <name type="synonym">Donax arundinaceus</name>
    <dbReference type="NCBI Taxonomy" id="35708"/>
    <lineage>
        <taxon>Eukaryota</taxon>
        <taxon>Viridiplantae</taxon>
        <taxon>Streptophyta</taxon>
        <taxon>Embryophyta</taxon>
        <taxon>Tracheophyta</taxon>
        <taxon>Spermatophyta</taxon>
        <taxon>Magnoliopsida</taxon>
        <taxon>Liliopsida</taxon>
        <taxon>Poales</taxon>
        <taxon>Poaceae</taxon>
        <taxon>PACMAD clade</taxon>
        <taxon>Arundinoideae</taxon>
        <taxon>Arundineae</taxon>
        <taxon>Arundo</taxon>
    </lineage>
</organism>
<name>A0A0A9NPV2_ARUDO</name>
<dbReference type="EMBL" id="GBRH01279726">
    <property type="protein sequence ID" value="JAD18169.1"/>
    <property type="molecule type" value="Transcribed_RNA"/>
</dbReference>
<evidence type="ECO:0000313" key="1">
    <source>
        <dbReference type="EMBL" id="JAD18169.1"/>
    </source>
</evidence>
<protein>
    <submittedName>
        <fullName evidence="1">Uncharacterized protein</fullName>
    </submittedName>
</protein>
<sequence>MHTCDNLYVTTRINSIYHNYHSTIPIHSLH</sequence>
<accession>A0A0A9NPV2</accession>
<reference evidence="1" key="2">
    <citation type="journal article" date="2015" name="Data Brief">
        <title>Shoot transcriptome of the giant reed, Arundo donax.</title>
        <authorList>
            <person name="Barrero R.A."/>
            <person name="Guerrero F.D."/>
            <person name="Moolhuijzen P."/>
            <person name="Goolsby J.A."/>
            <person name="Tidwell J."/>
            <person name="Bellgard S.E."/>
            <person name="Bellgard M.I."/>
        </authorList>
    </citation>
    <scope>NUCLEOTIDE SEQUENCE</scope>
    <source>
        <tissue evidence="1">Shoot tissue taken approximately 20 cm above the soil surface</tissue>
    </source>
</reference>
<proteinExistence type="predicted"/>